<dbReference type="EC" id="2.1.1.13" evidence="5 16"/>
<dbReference type="InterPro" id="IPR036594">
    <property type="entry name" value="Meth_synthase_dom"/>
</dbReference>
<evidence type="ECO:0000256" key="13">
    <source>
        <dbReference type="ARBA" id="ARBA00022833"/>
    </source>
</evidence>
<dbReference type="FunFam" id="3.20.20.20:FF:000002">
    <property type="entry name" value="Methionine synthase"/>
    <property type="match status" value="1"/>
</dbReference>
<keyword evidence="11 16" id="KW-0479">Metal-binding</keyword>
<evidence type="ECO:0000256" key="10">
    <source>
        <dbReference type="ARBA" id="ARBA00022691"/>
    </source>
</evidence>
<evidence type="ECO:0000256" key="6">
    <source>
        <dbReference type="ARBA" id="ARBA00022603"/>
    </source>
</evidence>
<comment type="pathway">
    <text evidence="3 16">Amino-acid biosynthesis; L-methionine biosynthesis via de novo pathway; L-methionine from L-homocysteine (MetH route): step 1/1.</text>
</comment>
<comment type="cofactor">
    <cofactor evidence="1 16 19">
        <name>Zn(2+)</name>
        <dbReference type="ChEBI" id="CHEBI:29105"/>
    </cofactor>
</comment>
<evidence type="ECO:0000256" key="11">
    <source>
        <dbReference type="ARBA" id="ARBA00022723"/>
    </source>
</evidence>
<feature type="binding site" evidence="18">
    <location>
        <position position="852"/>
    </location>
    <ligand>
        <name>methylcob(III)alamin</name>
        <dbReference type="ChEBI" id="CHEBI:28115"/>
    </ligand>
</feature>
<dbReference type="EMBL" id="JH993007">
    <property type="protein sequence ID" value="EKX44016.1"/>
    <property type="molecule type" value="Genomic_DNA"/>
</dbReference>
<dbReference type="InterPro" id="IPR000489">
    <property type="entry name" value="Pterin-binding_dom"/>
</dbReference>
<dbReference type="UniPathway" id="UPA00051">
    <property type="reaction ID" value="UER00081"/>
</dbReference>
<dbReference type="Gene3D" id="3.10.196.10">
    <property type="entry name" value="Vitamin B12-dependent methionine synthase, activation domain"/>
    <property type="match status" value="1"/>
</dbReference>
<dbReference type="GO" id="GO:0031419">
    <property type="term" value="F:cobalamin binding"/>
    <property type="evidence" value="ECO:0007669"/>
    <property type="project" value="UniProtKB-UniRule"/>
</dbReference>
<evidence type="ECO:0000259" key="24">
    <source>
        <dbReference type="PROSITE" id="PS51337"/>
    </source>
</evidence>
<feature type="domain" description="B12-binding N-terminal" evidence="24">
    <location>
        <begin position="629"/>
        <end position="726"/>
    </location>
</feature>
<evidence type="ECO:0000256" key="7">
    <source>
        <dbReference type="ARBA" id="ARBA00022605"/>
    </source>
</evidence>
<dbReference type="Gene3D" id="3.40.50.280">
    <property type="entry name" value="Cobalamin-binding domain"/>
    <property type="match status" value="1"/>
</dbReference>
<keyword evidence="15 16" id="KW-0170">Cobalt</keyword>
<keyword evidence="8 16" id="KW-0846">Cobalamin</keyword>
<evidence type="ECO:0000256" key="15">
    <source>
        <dbReference type="ARBA" id="ARBA00023285"/>
    </source>
</evidence>
<dbReference type="InterPro" id="IPR050554">
    <property type="entry name" value="Met_Synthase/Corrinoid"/>
</dbReference>
<evidence type="ECO:0000256" key="14">
    <source>
        <dbReference type="ARBA" id="ARBA00023167"/>
    </source>
</evidence>
<dbReference type="SMART" id="SM01018">
    <property type="entry name" value="B12-binding_2"/>
    <property type="match status" value="1"/>
</dbReference>
<keyword evidence="14 16" id="KW-0486">Methionine biosynthesis</keyword>
<evidence type="ECO:0000256" key="4">
    <source>
        <dbReference type="ARBA" id="ARBA00010398"/>
    </source>
</evidence>
<comment type="function">
    <text evidence="16">Catalyzes the transfer of a methyl group from methyl-cobalamin to homocysteine, yielding enzyme-bound cob(I)alamin and methionine. Subsequently, remethylates the cofactor using methyltetrahydrofolate.</text>
</comment>
<dbReference type="Gene3D" id="3.20.20.20">
    <property type="entry name" value="Dihydropteroate synthase-like"/>
    <property type="match status" value="1"/>
</dbReference>
<dbReference type="PROSITE" id="PS51332">
    <property type="entry name" value="B12_BINDING"/>
    <property type="match status" value="1"/>
</dbReference>
<dbReference type="AlphaFoldDB" id="L1J673"/>
<feature type="binding site" evidence="18">
    <location>
        <position position="799"/>
    </location>
    <ligand>
        <name>methylcob(III)alamin</name>
        <dbReference type="ChEBI" id="CHEBI:28115"/>
    </ligand>
</feature>
<feature type="binding site" evidence="17 19">
    <location>
        <position position="281"/>
    </location>
    <ligand>
        <name>Zn(2+)</name>
        <dbReference type="ChEBI" id="CHEBI:29105"/>
    </ligand>
</feature>
<dbReference type="SUPFAM" id="SSF52242">
    <property type="entry name" value="Cobalamin (vitamin B12)-binding domain"/>
    <property type="match status" value="1"/>
</dbReference>
<keyword evidence="12" id="KW-0677">Repeat</keyword>
<dbReference type="PROSITE" id="PS50972">
    <property type="entry name" value="PTERIN_BINDING"/>
    <property type="match status" value="1"/>
</dbReference>
<dbReference type="HOGENOM" id="CLU_004914_2_0_1"/>
<feature type="binding site" evidence="18">
    <location>
        <position position="795"/>
    </location>
    <ligand>
        <name>methylcob(III)alamin</name>
        <dbReference type="ChEBI" id="CHEBI:28115"/>
    </ligand>
</feature>
<dbReference type="OrthoDB" id="261426at2759"/>
<gene>
    <name evidence="25" type="ORF">GUITHDRAFT_159764</name>
</gene>
<evidence type="ECO:0000256" key="5">
    <source>
        <dbReference type="ARBA" id="ARBA00012032"/>
    </source>
</evidence>
<keyword evidence="6 16" id="KW-0489">Methyltransferase</keyword>
<dbReference type="EnsemblProtists" id="EKX44016">
    <property type="protein sequence ID" value="EKX44016"/>
    <property type="gene ID" value="GUITHDRAFT_159764"/>
</dbReference>
<keyword evidence="27" id="KW-1185">Reference proteome</keyword>
<dbReference type="InterPro" id="IPR011005">
    <property type="entry name" value="Dihydropteroate_synth-like_sf"/>
</dbReference>
<feature type="binding site" evidence="18">
    <location>
        <position position="941"/>
    </location>
    <ligand>
        <name>S-adenosyl-L-methionine</name>
        <dbReference type="ChEBI" id="CHEBI:59789"/>
    </ligand>
</feature>
<dbReference type="STRING" id="905079.L1J673"/>
<feature type="binding site" evidence="17 19">
    <location>
        <position position="218"/>
    </location>
    <ligand>
        <name>Zn(2+)</name>
        <dbReference type="ChEBI" id="CHEBI:29105"/>
    </ligand>
</feature>
<dbReference type="CDD" id="cd02069">
    <property type="entry name" value="methionine_synthase_B12_BD"/>
    <property type="match status" value="1"/>
</dbReference>
<dbReference type="SUPFAM" id="SSF56507">
    <property type="entry name" value="Methionine synthase activation domain-like"/>
    <property type="match status" value="1"/>
</dbReference>
<dbReference type="RefSeq" id="XP_005830996.1">
    <property type="nucleotide sequence ID" value="XM_005830939.1"/>
</dbReference>
<protein>
    <recommendedName>
        <fullName evidence="5 16">Methionine synthase</fullName>
        <ecNumber evidence="5 16">2.1.1.13</ecNumber>
    </recommendedName>
    <alternativeName>
        <fullName evidence="16">5-methyltetrahydrofolate--homocysteine methyltransferase</fullName>
    </alternativeName>
</protein>
<keyword evidence="9 16" id="KW-0808">Transferase</keyword>
<dbReference type="InterPro" id="IPR004223">
    <property type="entry name" value="VitB12-dep_Met_synth_activ_dom"/>
</dbReference>
<dbReference type="SUPFAM" id="SSF47644">
    <property type="entry name" value="Methionine synthase domain"/>
    <property type="match status" value="1"/>
</dbReference>
<evidence type="ECO:0000256" key="9">
    <source>
        <dbReference type="ARBA" id="ARBA00022679"/>
    </source>
</evidence>
<evidence type="ECO:0000256" key="17">
    <source>
        <dbReference type="PIRSR" id="PIRSR000381-1"/>
    </source>
</evidence>
<dbReference type="NCBIfam" id="TIGR02082">
    <property type="entry name" value="metH"/>
    <property type="match status" value="1"/>
</dbReference>
<dbReference type="GeneID" id="17300606"/>
<keyword evidence="13 16" id="KW-0862">Zinc</keyword>
<evidence type="ECO:0000256" key="1">
    <source>
        <dbReference type="ARBA" id="ARBA00001947"/>
    </source>
</evidence>
<dbReference type="InterPro" id="IPR011822">
    <property type="entry name" value="MetH"/>
</dbReference>
<evidence type="ECO:0000256" key="2">
    <source>
        <dbReference type="ARBA" id="ARBA00001956"/>
    </source>
</evidence>
<feature type="domain" description="Hcy-binding" evidence="20">
    <location>
        <begin position="1"/>
        <end position="296"/>
    </location>
</feature>
<feature type="binding site" evidence="18">
    <location>
        <position position="1135"/>
    </location>
    <ligand>
        <name>S-adenosyl-L-methionine</name>
        <dbReference type="ChEBI" id="CHEBI:59789"/>
    </ligand>
</feature>
<dbReference type="InterPro" id="IPR036589">
    <property type="entry name" value="HCY_dom_sf"/>
</dbReference>
<name>L1J673_GUITC</name>
<dbReference type="Pfam" id="PF00809">
    <property type="entry name" value="Pterin_bind"/>
    <property type="match status" value="1"/>
</dbReference>
<evidence type="ECO:0000313" key="27">
    <source>
        <dbReference type="Proteomes" id="UP000011087"/>
    </source>
</evidence>
<dbReference type="FunFam" id="1.10.1240.10:FF:000001">
    <property type="entry name" value="Methionine synthase"/>
    <property type="match status" value="1"/>
</dbReference>
<reference evidence="25 27" key="1">
    <citation type="journal article" date="2012" name="Nature">
        <title>Algal genomes reveal evolutionary mosaicism and the fate of nucleomorphs.</title>
        <authorList>
            <consortium name="DOE Joint Genome Institute"/>
            <person name="Curtis B.A."/>
            <person name="Tanifuji G."/>
            <person name="Burki F."/>
            <person name="Gruber A."/>
            <person name="Irimia M."/>
            <person name="Maruyama S."/>
            <person name="Arias M.C."/>
            <person name="Ball S.G."/>
            <person name="Gile G.H."/>
            <person name="Hirakawa Y."/>
            <person name="Hopkins J.F."/>
            <person name="Kuo A."/>
            <person name="Rensing S.A."/>
            <person name="Schmutz J."/>
            <person name="Symeonidi A."/>
            <person name="Elias M."/>
            <person name="Eveleigh R.J."/>
            <person name="Herman E.K."/>
            <person name="Klute M.J."/>
            <person name="Nakayama T."/>
            <person name="Obornik M."/>
            <person name="Reyes-Prieto A."/>
            <person name="Armbrust E.V."/>
            <person name="Aves S.J."/>
            <person name="Beiko R.G."/>
            <person name="Coutinho P."/>
            <person name="Dacks J.B."/>
            <person name="Durnford D.G."/>
            <person name="Fast N.M."/>
            <person name="Green B.R."/>
            <person name="Grisdale C.J."/>
            <person name="Hempel F."/>
            <person name="Henrissat B."/>
            <person name="Hoppner M.P."/>
            <person name="Ishida K."/>
            <person name="Kim E."/>
            <person name="Koreny L."/>
            <person name="Kroth P.G."/>
            <person name="Liu Y."/>
            <person name="Malik S.B."/>
            <person name="Maier U.G."/>
            <person name="McRose D."/>
            <person name="Mock T."/>
            <person name="Neilson J.A."/>
            <person name="Onodera N.T."/>
            <person name="Poole A.M."/>
            <person name="Pritham E.J."/>
            <person name="Richards T.A."/>
            <person name="Rocap G."/>
            <person name="Roy S.W."/>
            <person name="Sarai C."/>
            <person name="Schaack S."/>
            <person name="Shirato S."/>
            <person name="Slamovits C.H."/>
            <person name="Spencer D.F."/>
            <person name="Suzuki S."/>
            <person name="Worden A.Z."/>
            <person name="Zauner S."/>
            <person name="Barry K."/>
            <person name="Bell C."/>
            <person name="Bharti A.K."/>
            <person name="Crow J.A."/>
            <person name="Grimwood J."/>
            <person name="Kramer R."/>
            <person name="Lindquist E."/>
            <person name="Lucas S."/>
            <person name="Salamov A."/>
            <person name="McFadden G.I."/>
            <person name="Lane C.E."/>
            <person name="Keeling P.J."/>
            <person name="Gray M.W."/>
            <person name="Grigoriev I.V."/>
            <person name="Archibald J.M."/>
        </authorList>
    </citation>
    <scope>NUCLEOTIDE SEQUENCE</scope>
    <source>
        <strain evidence="25 27">CCMP2712</strain>
    </source>
</reference>
<evidence type="ECO:0000259" key="23">
    <source>
        <dbReference type="PROSITE" id="PS51332"/>
    </source>
</evidence>
<dbReference type="InterPro" id="IPR033706">
    <property type="entry name" value="Met_synthase_B12-bd"/>
</dbReference>
<keyword evidence="10 16" id="KW-0949">S-adenosyl-L-methionine</keyword>
<keyword evidence="7 16" id="KW-0028">Amino-acid biosynthesis</keyword>
<evidence type="ECO:0000259" key="22">
    <source>
        <dbReference type="PROSITE" id="PS50974"/>
    </source>
</evidence>
<evidence type="ECO:0000256" key="3">
    <source>
        <dbReference type="ARBA" id="ARBA00005178"/>
    </source>
</evidence>
<reference evidence="26" key="3">
    <citation type="submission" date="2016-03" db="UniProtKB">
        <authorList>
            <consortium name="EnsemblProtists"/>
        </authorList>
    </citation>
    <scope>IDENTIFICATION</scope>
</reference>
<accession>L1J673</accession>
<evidence type="ECO:0000313" key="26">
    <source>
        <dbReference type="EnsemblProtists" id="EKX44016"/>
    </source>
</evidence>
<comment type="domain">
    <text evidence="16">Modular enzyme with four functionally distinct domains. The isolated Hcy-binding domain catalyzes methyl transfer from free methylcobalamin to homocysteine. The Hcy-binding domain in association with the pterin-binding domain catalyzes the methylation of cob(I)alamin by methyltetrahydrofolate and the methylation of homocysteine. The B12-binding domain binds the cofactor. The AdoMet activation domain binds S-adenosyl-L-methionine. Under aerobic conditions cob(I)alamin can be converted to inactive cob(II)alamin. Reductive methylation by S-adenosyl-L-methionine and flavodoxin regenerates methylcobalamin.</text>
</comment>
<dbReference type="SUPFAM" id="SSF51717">
    <property type="entry name" value="Dihydropteroate synthetase-like"/>
    <property type="match status" value="1"/>
</dbReference>
<dbReference type="GO" id="GO:0032259">
    <property type="term" value="P:methylation"/>
    <property type="evidence" value="ECO:0007669"/>
    <property type="project" value="UniProtKB-KW"/>
</dbReference>
<dbReference type="InterPro" id="IPR037010">
    <property type="entry name" value="VitB12-dep_Met_synth_activ_sf"/>
</dbReference>
<dbReference type="InterPro" id="IPR003726">
    <property type="entry name" value="HCY_dom"/>
</dbReference>
<dbReference type="Gene3D" id="1.10.288.10">
    <property type="entry name" value="Cobalamin-dependent Methionine Synthase, domain 2"/>
    <property type="match status" value="1"/>
</dbReference>
<feature type="binding site" evidence="17 19">
    <location>
        <position position="282"/>
    </location>
    <ligand>
        <name>Zn(2+)</name>
        <dbReference type="ChEBI" id="CHEBI:29105"/>
    </ligand>
</feature>
<dbReference type="Pfam" id="PF02965">
    <property type="entry name" value="Met_synt_B12"/>
    <property type="match status" value="1"/>
</dbReference>
<dbReference type="Proteomes" id="UP000011087">
    <property type="component" value="Unassembled WGS sequence"/>
</dbReference>
<dbReference type="GO" id="GO:0008270">
    <property type="term" value="F:zinc ion binding"/>
    <property type="evidence" value="ECO:0007669"/>
    <property type="project" value="UniProtKB-UniRule"/>
</dbReference>
<feature type="binding site" evidence="18">
    <location>
        <position position="676"/>
    </location>
    <ligand>
        <name>methylcob(III)alamin</name>
        <dbReference type="ChEBI" id="CHEBI:28115"/>
    </ligand>
</feature>
<dbReference type="PaxDb" id="55529-EKX44016"/>
<dbReference type="FunFam" id="3.40.50.280:FF:000001">
    <property type="entry name" value="Methionine synthase"/>
    <property type="match status" value="1"/>
</dbReference>
<dbReference type="Pfam" id="PF02310">
    <property type="entry name" value="B12-binding"/>
    <property type="match status" value="1"/>
</dbReference>
<dbReference type="NCBIfam" id="NF007024">
    <property type="entry name" value="PRK09490.1"/>
    <property type="match status" value="1"/>
</dbReference>
<dbReference type="CDD" id="cd00740">
    <property type="entry name" value="MeTr"/>
    <property type="match status" value="1"/>
</dbReference>
<reference evidence="27" key="2">
    <citation type="submission" date="2012-11" db="EMBL/GenBank/DDBJ databases">
        <authorList>
            <person name="Kuo A."/>
            <person name="Curtis B.A."/>
            <person name="Tanifuji G."/>
            <person name="Burki F."/>
            <person name="Gruber A."/>
            <person name="Irimia M."/>
            <person name="Maruyama S."/>
            <person name="Arias M.C."/>
            <person name="Ball S.G."/>
            <person name="Gile G.H."/>
            <person name="Hirakawa Y."/>
            <person name="Hopkins J.F."/>
            <person name="Rensing S.A."/>
            <person name="Schmutz J."/>
            <person name="Symeonidi A."/>
            <person name="Elias M."/>
            <person name="Eveleigh R.J."/>
            <person name="Herman E.K."/>
            <person name="Klute M.J."/>
            <person name="Nakayama T."/>
            <person name="Obornik M."/>
            <person name="Reyes-Prieto A."/>
            <person name="Armbrust E.V."/>
            <person name="Aves S.J."/>
            <person name="Beiko R.G."/>
            <person name="Coutinho P."/>
            <person name="Dacks J.B."/>
            <person name="Durnford D.G."/>
            <person name="Fast N.M."/>
            <person name="Green B.R."/>
            <person name="Grisdale C."/>
            <person name="Hempe F."/>
            <person name="Henrissat B."/>
            <person name="Hoppner M.P."/>
            <person name="Ishida K.-I."/>
            <person name="Kim E."/>
            <person name="Koreny L."/>
            <person name="Kroth P.G."/>
            <person name="Liu Y."/>
            <person name="Malik S.-B."/>
            <person name="Maier U.G."/>
            <person name="McRose D."/>
            <person name="Mock T."/>
            <person name="Neilson J.A."/>
            <person name="Onodera N.T."/>
            <person name="Poole A.M."/>
            <person name="Pritham E.J."/>
            <person name="Richards T.A."/>
            <person name="Rocap G."/>
            <person name="Roy S.W."/>
            <person name="Sarai C."/>
            <person name="Schaack S."/>
            <person name="Shirato S."/>
            <person name="Slamovits C.H."/>
            <person name="Spencer D.F."/>
            <person name="Suzuki S."/>
            <person name="Worden A.Z."/>
            <person name="Zauner S."/>
            <person name="Barry K."/>
            <person name="Bell C."/>
            <person name="Bharti A.K."/>
            <person name="Crow J.A."/>
            <person name="Grimwood J."/>
            <person name="Kramer R."/>
            <person name="Lindquist E."/>
            <person name="Lucas S."/>
            <person name="Salamov A."/>
            <person name="McFadden G.I."/>
            <person name="Lane C.E."/>
            <person name="Keeling P.J."/>
            <person name="Gray M.W."/>
            <person name="Grigoriev I.V."/>
            <person name="Archibald J.M."/>
        </authorList>
    </citation>
    <scope>NUCLEOTIDE SEQUENCE</scope>
    <source>
        <strain evidence="27">CCMP2712</strain>
    </source>
</reference>
<feature type="domain" description="B12-binding" evidence="23">
    <location>
        <begin position="737"/>
        <end position="873"/>
    </location>
</feature>
<evidence type="ECO:0000256" key="18">
    <source>
        <dbReference type="PIRSR" id="PIRSR000381-2"/>
    </source>
</evidence>
<evidence type="ECO:0000256" key="8">
    <source>
        <dbReference type="ARBA" id="ARBA00022628"/>
    </source>
</evidence>
<dbReference type="PANTHER" id="PTHR45833:SF1">
    <property type="entry name" value="METHIONINE SYNTHASE"/>
    <property type="match status" value="1"/>
</dbReference>
<dbReference type="PROSITE" id="PS50974">
    <property type="entry name" value="ADOMET_ACTIVATION"/>
    <property type="match status" value="1"/>
</dbReference>
<comment type="cofactor">
    <cofactor evidence="2 16 17">
        <name>methylcob(III)alamin</name>
        <dbReference type="ChEBI" id="CHEBI:28115"/>
    </cofactor>
</comment>
<dbReference type="eggNOG" id="KOG1579">
    <property type="taxonomic scope" value="Eukaryota"/>
</dbReference>
<comment type="similarity">
    <text evidence="4">Belongs to the vitamin-B12 dependent methionine synthase family.</text>
</comment>
<dbReference type="OMA" id="ADCIAMS"/>
<dbReference type="Pfam" id="PF02574">
    <property type="entry name" value="S-methyl_trans"/>
    <property type="match status" value="1"/>
</dbReference>
<dbReference type="PIRSF" id="PIRSF000381">
    <property type="entry name" value="MetH"/>
    <property type="match status" value="1"/>
</dbReference>
<evidence type="ECO:0000313" key="25">
    <source>
        <dbReference type="EMBL" id="EKX44016.1"/>
    </source>
</evidence>
<dbReference type="Gene3D" id="3.20.20.330">
    <property type="entry name" value="Homocysteine-binding-like domain"/>
    <property type="match status" value="1"/>
</dbReference>
<feature type="binding site" description="axial binding residue" evidence="17">
    <location>
        <position position="750"/>
    </location>
    <ligand>
        <name>methylcob(III)alamin</name>
        <dbReference type="ChEBI" id="CHEBI:28115"/>
    </ligand>
    <ligandPart>
        <name>Co</name>
        <dbReference type="ChEBI" id="CHEBI:27638"/>
    </ligandPart>
</feature>
<organism evidence="25">
    <name type="scientific">Guillardia theta (strain CCMP2712)</name>
    <name type="common">Cryptophyte</name>
    <dbReference type="NCBI Taxonomy" id="905079"/>
    <lineage>
        <taxon>Eukaryota</taxon>
        <taxon>Cryptophyceae</taxon>
        <taxon>Pyrenomonadales</taxon>
        <taxon>Geminigeraceae</taxon>
        <taxon>Guillardia</taxon>
    </lineage>
</organism>
<dbReference type="GO" id="GO:0050667">
    <property type="term" value="P:homocysteine metabolic process"/>
    <property type="evidence" value="ECO:0007669"/>
    <property type="project" value="TreeGrafter"/>
</dbReference>
<feature type="domain" description="Pterin-binding" evidence="21">
    <location>
        <begin position="329"/>
        <end position="590"/>
    </location>
</feature>
<dbReference type="PANTHER" id="PTHR45833">
    <property type="entry name" value="METHIONINE SYNTHASE"/>
    <property type="match status" value="1"/>
</dbReference>
<feature type="binding site" evidence="18">
    <location>
        <begin position="1190"/>
        <end position="1191"/>
    </location>
    <ligand>
        <name>S-adenosyl-L-methionine</name>
        <dbReference type="ChEBI" id="CHEBI:59789"/>
    </ligand>
</feature>
<evidence type="ECO:0000259" key="20">
    <source>
        <dbReference type="PROSITE" id="PS50970"/>
    </source>
</evidence>
<proteinExistence type="inferred from homology"/>
<dbReference type="Pfam" id="PF02607">
    <property type="entry name" value="B12-binding_2"/>
    <property type="match status" value="1"/>
</dbReference>
<dbReference type="FunFam" id="3.20.20.330:FF:000001">
    <property type="entry name" value="Methionine synthase"/>
    <property type="match status" value="1"/>
</dbReference>
<dbReference type="PROSITE" id="PS50970">
    <property type="entry name" value="HCY"/>
    <property type="match status" value="1"/>
</dbReference>
<feature type="binding site" evidence="18">
    <location>
        <begin position="747"/>
        <end position="751"/>
    </location>
    <ligand>
        <name>methylcob(III)alamin</name>
        <dbReference type="ChEBI" id="CHEBI:28115"/>
    </ligand>
</feature>
<evidence type="ECO:0000256" key="12">
    <source>
        <dbReference type="ARBA" id="ARBA00022737"/>
    </source>
</evidence>
<evidence type="ECO:0000256" key="16">
    <source>
        <dbReference type="PIRNR" id="PIRNR000381"/>
    </source>
</evidence>
<dbReference type="InterPro" id="IPR006158">
    <property type="entry name" value="Cobalamin-bd"/>
</dbReference>
<dbReference type="PROSITE" id="PS51337">
    <property type="entry name" value="B12_BINDING_NTER"/>
    <property type="match status" value="1"/>
</dbReference>
<dbReference type="KEGG" id="gtt:GUITHDRAFT_159764"/>
<dbReference type="GO" id="GO:0046653">
    <property type="term" value="P:tetrahydrofolate metabolic process"/>
    <property type="evidence" value="ECO:0007669"/>
    <property type="project" value="TreeGrafter"/>
</dbReference>
<dbReference type="InterPro" id="IPR036724">
    <property type="entry name" value="Cobalamin-bd_sf"/>
</dbReference>
<dbReference type="GO" id="GO:0005829">
    <property type="term" value="C:cytosol"/>
    <property type="evidence" value="ECO:0007669"/>
    <property type="project" value="TreeGrafter"/>
</dbReference>
<comment type="catalytic activity">
    <reaction evidence="16">
        <text>(6S)-5-methyl-5,6,7,8-tetrahydrofolate + L-homocysteine = (6S)-5,6,7,8-tetrahydrofolate + L-methionine</text>
        <dbReference type="Rhea" id="RHEA:11172"/>
        <dbReference type="ChEBI" id="CHEBI:18608"/>
        <dbReference type="ChEBI" id="CHEBI:57453"/>
        <dbReference type="ChEBI" id="CHEBI:57844"/>
        <dbReference type="ChEBI" id="CHEBI:58199"/>
        <dbReference type="EC" id="2.1.1.13"/>
    </reaction>
</comment>
<dbReference type="Gene3D" id="1.10.1240.10">
    <property type="entry name" value="Methionine synthase domain"/>
    <property type="match status" value="1"/>
</dbReference>
<sequence>MVIDGAMGTVIQQFKDHPKELKGNNDLLSLTRPDVINEIHRRYFDAGADICETNTFSGTTVAQADYGLEHLVPEINYKSAKLCKMAAIEVEKNTGRRRFCAGAVGPTNRTLSISPKVENAAFRNITFQELVTAYKDQVKSLVEGGCDLLFVETIFDTLNAKAALFAIDVFFEEYNVKMPIVISGTIVDMSGRTLSGQTTEAFWVSVSHAQPLCVGLNCALGPDQMRPFMTRLSNVATCFTHAYPNAGLPNAMGGYDLNPADMAPKLREWAKDGLVNLVGGCCGTTPDHIKAIADAVADVKPCRVIPEPVNKMRLSGLEDLTVDKSLLNFANIGERCNVAGSIRFKKLIIANDWAKAAEVAQKQVEDGAQLVDINFDDGMLDGVDCMKKFCNLIATEPEIAKVPMVIDSSKFHICIAGLECLQGKCIVNSISLKVGEEEFKQQAKLIKRYGAAVIVMAFDEQGQAAGYEDKVRICQRAYKILVEEVKFNPFDIVFDLNILTICTGLEEHNNYGVDFINATKTVKETCPGAKISGGLSNLSFSFRGLESIREAMHGVFLYHAIKNGMDMAIVNAGNLPIYDDIESELRNLCEDAILNRSSEATEKMLELAEKEKQRLEELKAGGGDKVKKAAAEWRNQPVKGRLIHALIKGLDEFIEADVEEARVDKDAYPAPLNIIEGPLMEGMNIIGDLFGAGKMFLPQVIKSARVMKKAVAYLTPFMEEEKARKMAENPDLAVQKPGCVLIATVKGDVHDIGKNIVAVVLGCNNYEVIDMGVMCPCEKILDKAQEVGADVIGLSGLITPSLDEMVTVAKEMQRRNMKVPLLIGGATTSRMHTAVKIEPCYPNAPVIHVLDASRAVSVVSSLLDEQLKDDFAADTRELYEEMREEHYASLEERKFKSLEQSRQLPLKVDWKNRSEKPVKPSFLGRRKYVNVPLEELLPYIDWNPFFAVWQLRGKYPNRGYPRIFEDEAVGAEAKRVFDDAQKMLKSIVDGRKLQANGVVAFYPANAVGDDIEVYEDDSRSQVKAVLCTLRQQELREEQSEYLAMSDFIAPKGSGVEDYIGLFAVTAGLGMEKLIASYEEKNDDYGKIMAQALADRLAEAFAEKLHLDVRVKEWGYCPSEGLSPEDLIKVKYEGIRPAPGYPSQPDHTEKKVMWELLSADELADITLTESLAMMPAASVSGLYFANPESKYFAVGKICKDQVEDYASRKKMDVEETERWLAPILGYDR</sequence>
<evidence type="ECO:0000259" key="21">
    <source>
        <dbReference type="PROSITE" id="PS50972"/>
    </source>
</evidence>
<dbReference type="InterPro" id="IPR003759">
    <property type="entry name" value="Cbl-bd_cap"/>
</dbReference>
<evidence type="ECO:0000256" key="19">
    <source>
        <dbReference type="PROSITE-ProRule" id="PRU00333"/>
    </source>
</evidence>
<dbReference type="SUPFAM" id="SSF82282">
    <property type="entry name" value="Homocysteine S-methyltransferase"/>
    <property type="match status" value="1"/>
</dbReference>
<feature type="domain" description="AdoMet activation" evidence="22">
    <location>
        <begin position="889"/>
        <end position="1227"/>
    </location>
</feature>
<dbReference type="GO" id="GO:0008705">
    <property type="term" value="F:methionine synthase activity"/>
    <property type="evidence" value="ECO:0007669"/>
    <property type="project" value="UniProtKB-UniRule"/>
</dbReference>